<dbReference type="Gene3D" id="1.10.260.40">
    <property type="entry name" value="lambda repressor-like DNA-binding domains"/>
    <property type="match status" value="1"/>
</dbReference>
<gene>
    <name evidence="2" type="ORF">BAG01nite_19370</name>
    <name evidence="3" type="ORF">EB820_12840</name>
</gene>
<dbReference type="InterPro" id="IPR010982">
    <property type="entry name" value="Lambda_DNA-bd_dom_sf"/>
</dbReference>
<evidence type="ECO:0000313" key="4">
    <source>
        <dbReference type="Proteomes" id="UP000276178"/>
    </source>
</evidence>
<keyword evidence="5" id="KW-1185">Reference proteome</keyword>
<dbReference type="InterPro" id="IPR022452">
    <property type="entry name" value="MqsA"/>
</dbReference>
<dbReference type="NCBIfam" id="TIGR03830">
    <property type="entry name" value="CxxCG_CxxCG_HTH"/>
    <property type="match status" value="1"/>
</dbReference>
<proteinExistence type="predicted"/>
<dbReference type="AlphaFoldDB" id="A0A3M8AVF9"/>
<protein>
    <submittedName>
        <fullName evidence="3">DUF4065 domain-containing protein</fullName>
    </submittedName>
</protein>
<dbReference type="Proteomes" id="UP000317180">
    <property type="component" value="Unassembled WGS sequence"/>
</dbReference>
<evidence type="ECO:0000313" key="5">
    <source>
        <dbReference type="Proteomes" id="UP000317180"/>
    </source>
</evidence>
<dbReference type="RefSeq" id="WP_005830773.1">
    <property type="nucleotide sequence ID" value="NZ_BJOD01000016.1"/>
</dbReference>
<dbReference type="EMBL" id="RHHN01000037">
    <property type="protein sequence ID" value="RNB54963.1"/>
    <property type="molecule type" value="Genomic_DNA"/>
</dbReference>
<dbReference type="Pfam" id="PF13274">
    <property type="entry name" value="SocA_Panacea"/>
    <property type="match status" value="1"/>
</dbReference>
<dbReference type="GO" id="GO:0003677">
    <property type="term" value="F:DNA binding"/>
    <property type="evidence" value="ECO:0007669"/>
    <property type="project" value="InterPro"/>
</dbReference>
<dbReference type="EMBL" id="BJOD01000016">
    <property type="protein sequence ID" value="GED25835.1"/>
    <property type="molecule type" value="Genomic_DNA"/>
</dbReference>
<organism evidence="3 4">
    <name type="scientific">Brevibacillus agri</name>
    <dbReference type="NCBI Taxonomy" id="51101"/>
    <lineage>
        <taxon>Bacteria</taxon>
        <taxon>Bacillati</taxon>
        <taxon>Bacillota</taxon>
        <taxon>Bacilli</taxon>
        <taxon>Bacillales</taxon>
        <taxon>Paenibacillaceae</taxon>
        <taxon>Brevibacillus</taxon>
    </lineage>
</organism>
<dbReference type="InterPro" id="IPR001387">
    <property type="entry name" value="Cro/C1-type_HTH"/>
</dbReference>
<dbReference type="PROSITE" id="PS50943">
    <property type="entry name" value="HTH_CROC1"/>
    <property type="match status" value="1"/>
</dbReference>
<evidence type="ECO:0000259" key="1">
    <source>
        <dbReference type="PROSITE" id="PS50943"/>
    </source>
</evidence>
<feature type="domain" description="HTH cro/C1-type" evidence="1">
    <location>
        <begin position="77"/>
        <end position="130"/>
    </location>
</feature>
<dbReference type="GeneID" id="82813446"/>
<sequence length="339" mass="40220">MLKRIRYCDECRCEREAVVKERNSTYTYRNEQFEIIEEYAECTECGNAVTDEELDNKTLKQVSDLYQIKHSVNPEMLKEIRKGYDLSQYLFAKLLNMGIATIKRYELGTSSPDTTQIGIYKLLKSNPKSIMQFFEQNKSNFEPDELKTVEKKLESFIDNDDIEDSSQRLLEKTYEPHNNTIETGGITFNYQKLFHMILFFSREHVLKTKLMKLLWYSDFLRYKRTQKPISGTPYWHLPYGPVPKKHDFVLGTMAGLDLISIREEENPEGYTMILIQAKKDFDPNIFDHADWDVLRYVEDYFKTYGSRTISDFAHEEEAWKQTRDEQIISYEYAESLRLN</sequence>
<dbReference type="InterPro" id="IPR032758">
    <property type="entry name" value="MqsA/HigA-2"/>
</dbReference>
<reference evidence="2 5" key="2">
    <citation type="submission" date="2019-06" db="EMBL/GenBank/DDBJ databases">
        <title>Whole genome shotgun sequence of Brevibacillus agri NBRC 15538.</title>
        <authorList>
            <person name="Hosoyama A."/>
            <person name="Uohara A."/>
            <person name="Ohji S."/>
            <person name="Ichikawa N."/>
        </authorList>
    </citation>
    <scope>NUCLEOTIDE SEQUENCE [LARGE SCALE GENOMIC DNA]</scope>
    <source>
        <strain evidence="2 5">NBRC 15538</strain>
    </source>
</reference>
<dbReference type="InterPro" id="IPR025272">
    <property type="entry name" value="SocA_Panacea"/>
</dbReference>
<dbReference type="OrthoDB" id="3213544at2"/>
<comment type="caution">
    <text evidence="3">The sequence shown here is derived from an EMBL/GenBank/DDBJ whole genome shotgun (WGS) entry which is preliminary data.</text>
</comment>
<evidence type="ECO:0000313" key="3">
    <source>
        <dbReference type="EMBL" id="RNB54963.1"/>
    </source>
</evidence>
<dbReference type="CDD" id="cd00093">
    <property type="entry name" value="HTH_XRE"/>
    <property type="match status" value="1"/>
</dbReference>
<evidence type="ECO:0000313" key="2">
    <source>
        <dbReference type="EMBL" id="GED25835.1"/>
    </source>
</evidence>
<name>A0A3M8AVF9_9BACL</name>
<reference evidence="3 4" key="1">
    <citation type="submission" date="2018-10" db="EMBL/GenBank/DDBJ databases">
        <title>Phylogenomics of Brevibacillus.</title>
        <authorList>
            <person name="Dunlap C."/>
        </authorList>
    </citation>
    <scope>NUCLEOTIDE SEQUENCE [LARGE SCALE GENOMIC DNA]</scope>
    <source>
        <strain evidence="3 4">NRRL NRS 1219</strain>
    </source>
</reference>
<accession>A0A3M8AVF9</accession>
<dbReference type="SUPFAM" id="SSF47413">
    <property type="entry name" value="lambda repressor-like DNA-binding domains"/>
    <property type="match status" value="1"/>
</dbReference>
<dbReference type="Proteomes" id="UP000276178">
    <property type="component" value="Unassembled WGS sequence"/>
</dbReference>
<dbReference type="Pfam" id="PF15731">
    <property type="entry name" value="MqsA_antitoxin"/>
    <property type="match status" value="1"/>
</dbReference>